<evidence type="ECO:0000313" key="3">
    <source>
        <dbReference type="Proteomes" id="UP001168877"/>
    </source>
</evidence>
<accession>A0AA39SY98</accession>
<feature type="region of interest" description="Disordered" evidence="1">
    <location>
        <begin position="1"/>
        <end position="30"/>
    </location>
</feature>
<reference evidence="2" key="1">
    <citation type="journal article" date="2022" name="Plant J.">
        <title>Strategies of tolerance reflected in two North American maple genomes.</title>
        <authorList>
            <person name="McEvoy S.L."/>
            <person name="Sezen U.U."/>
            <person name="Trouern-Trend A."/>
            <person name="McMahon S.M."/>
            <person name="Schaberg P.G."/>
            <person name="Yang J."/>
            <person name="Wegrzyn J.L."/>
            <person name="Swenson N.G."/>
        </authorList>
    </citation>
    <scope>NUCLEOTIDE SEQUENCE</scope>
    <source>
        <strain evidence="2">NS2018</strain>
    </source>
</reference>
<keyword evidence="3" id="KW-1185">Reference proteome</keyword>
<dbReference type="Proteomes" id="UP001168877">
    <property type="component" value="Unassembled WGS sequence"/>
</dbReference>
<proteinExistence type="predicted"/>
<reference evidence="2" key="2">
    <citation type="submission" date="2023-06" db="EMBL/GenBank/DDBJ databases">
        <authorList>
            <person name="Swenson N.G."/>
            <person name="Wegrzyn J.L."/>
            <person name="Mcevoy S.L."/>
        </authorList>
    </citation>
    <scope>NUCLEOTIDE SEQUENCE</scope>
    <source>
        <strain evidence="2">NS2018</strain>
        <tissue evidence="2">Leaf</tissue>
    </source>
</reference>
<feature type="compositionally biased region" description="Basic and acidic residues" evidence="1">
    <location>
        <begin position="1"/>
        <end position="18"/>
    </location>
</feature>
<protein>
    <submittedName>
        <fullName evidence="2">Uncharacterized protein</fullName>
    </submittedName>
</protein>
<gene>
    <name evidence="2" type="ORF">LWI29_021477</name>
</gene>
<name>A0AA39SY98_ACESA</name>
<evidence type="ECO:0000313" key="2">
    <source>
        <dbReference type="EMBL" id="KAK0601131.1"/>
    </source>
</evidence>
<organism evidence="2 3">
    <name type="scientific">Acer saccharum</name>
    <name type="common">Sugar maple</name>
    <dbReference type="NCBI Taxonomy" id="4024"/>
    <lineage>
        <taxon>Eukaryota</taxon>
        <taxon>Viridiplantae</taxon>
        <taxon>Streptophyta</taxon>
        <taxon>Embryophyta</taxon>
        <taxon>Tracheophyta</taxon>
        <taxon>Spermatophyta</taxon>
        <taxon>Magnoliopsida</taxon>
        <taxon>eudicotyledons</taxon>
        <taxon>Gunneridae</taxon>
        <taxon>Pentapetalae</taxon>
        <taxon>rosids</taxon>
        <taxon>malvids</taxon>
        <taxon>Sapindales</taxon>
        <taxon>Sapindaceae</taxon>
        <taxon>Hippocastanoideae</taxon>
        <taxon>Acereae</taxon>
        <taxon>Acer</taxon>
    </lineage>
</organism>
<sequence length="70" mass="7702">MQKSIKERERERERDEFGSRYSDGGGGVVGGVSAAVDDEIRRRDGGGGGLCHASVQERQAILCSLYYFSF</sequence>
<evidence type="ECO:0000256" key="1">
    <source>
        <dbReference type="SAM" id="MobiDB-lite"/>
    </source>
</evidence>
<dbReference type="AlphaFoldDB" id="A0AA39SY98"/>
<dbReference type="EMBL" id="JAUESC010000003">
    <property type="protein sequence ID" value="KAK0601131.1"/>
    <property type="molecule type" value="Genomic_DNA"/>
</dbReference>
<comment type="caution">
    <text evidence="2">The sequence shown here is derived from an EMBL/GenBank/DDBJ whole genome shotgun (WGS) entry which is preliminary data.</text>
</comment>